<sequence length="55" mass="6153">MKNYIVKEATGELTIMQVKPEQESAFLAAYEDSIVACGSSIQEVIIKFGELMKRN</sequence>
<reference evidence="1 2" key="1">
    <citation type="submission" date="2021-04" db="EMBL/GenBank/DDBJ databases">
        <title>Chitinophaga sp. nov., isolated from the rhizosphere soil.</title>
        <authorList>
            <person name="He S."/>
        </authorList>
    </citation>
    <scope>NUCLEOTIDE SEQUENCE [LARGE SCALE GENOMIC DNA]</scope>
    <source>
        <strain evidence="1 2">2R12</strain>
    </source>
</reference>
<proteinExistence type="predicted"/>
<evidence type="ECO:0000313" key="1">
    <source>
        <dbReference type="EMBL" id="MBS0030036.1"/>
    </source>
</evidence>
<protein>
    <submittedName>
        <fullName evidence="1">Uncharacterized protein</fullName>
    </submittedName>
</protein>
<keyword evidence="2" id="KW-1185">Reference proteome</keyword>
<comment type="caution">
    <text evidence="1">The sequence shown here is derived from an EMBL/GenBank/DDBJ whole genome shotgun (WGS) entry which is preliminary data.</text>
</comment>
<dbReference type="Proteomes" id="UP000676386">
    <property type="component" value="Unassembled WGS sequence"/>
</dbReference>
<organism evidence="1 2">
    <name type="scientific">Chitinophaga hostae</name>
    <dbReference type="NCBI Taxonomy" id="2831022"/>
    <lineage>
        <taxon>Bacteria</taxon>
        <taxon>Pseudomonadati</taxon>
        <taxon>Bacteroidota</taxon>
        <taxon>Chitinophagia</taxon>
        <taxon>Chitinophagales</taxon>
        <taxon>Chitinophagaceae</taxon>
        <taxon>Chitinophaga</taxon>
    </lineage>
</organism>
<name>A0ABS5J4Q4_9BACT</name>
<dbReference type="EMBL" id="JAGTXB010000012">
    <property type="protein sequence ID" value="MBS0030036.1"/>
    <property type="molecule type" value="Genomic_DNA"/>
</dbReference>
<dbReference type="RefSeq" id="WP_211975177.1">
    <property type="nucleotide sequence ID" value="NZ_CBFHAM010000045.1"/>
</dbReference>
<accession>A0ABS5J4Q4</accession>
<gene>
    <name evidence="1" type="ORF">KE626_22110</name>
</gene>
<evidence type="ECO:0000313" key="2">
    <source>
        <dbReference type="Proteomes" id="UP000676386"/>
    </source>
</evidence>